<evidence type="ECO:0000256" key="2">
    <source>
        <dbReference type="ARBA" id="ARBA00022964"/>
    </source>
</evidence>
<comment type="similarity">
    <text evidence="5">Belongs to the 2-oxoadipate dioxygenase/decarboxylase family.</text>
</comment>
<accession>A0A085V8C3</accession>
<proteinExistence type="inferred from homology"/>
<reference evidence="8 9" key="1">
    <citation type="submission" date="2014-07" db="EMBL/GenBank/DDBJ databases">
        <title>Draft Genome Sequences of Environmental Pseudomonas syringae strains.</title>
        <authorList>
            <person name="Baltrus D.A."/>
            <person name="Berge O."/>
            <person name="Morris C."/>
        </authorList>
    </citation>
    <scope>NUCLEOTIDE SEQUENCE [LARGE SCALE GENOMIC DNA]</scope>
    <source>
        <strain evidence="8 9">CEB003</strain>
    </source>
</reference>
<dbReference type="CDD" id="cd16349">
    <property type="entry name" value="VOC_like"/>
    <property type="match status" value="1"/>
</dbReference>
<dbReference type="Pfam" id="PF07063">
    <property type="entry name" value="HGLS"/>
    <property type="match status" value="1"/>
</dbReference>
<organism evidence="8 9">
    <name type="scientific">Pseudomonas syringae</name>
    <dbReference type="NCBI Taxonomy" id="317"/>
    <lineage>
        <taxon>Bacteria</taxon>
        <taxon>Pseudomonadati</taxon>
        <taxon>Pseudomonadota</taxon>
        <taxon>Gammaproteobacteria</taxon>
        <taxon>Pseudomonadales</taxon>
        <taxon>Pseudomonadaceae</taxon>
        <taxon>Pseudomonas</taxon>
    </lineage>
</organism>
<evidence type="ECO:0000313" key="9">
    <source>
        <dbReference type="Proteomes" id="UP000028643"/>
    </source>
</evidence>
<evidence type="ECO:0000256" key="3">
    <source>
        <dbReference type="ARBA" id="ARBA00023002"/>
    </source>
</evidence>
<dbReference type="EC" id="1.13.11.93" evidence="6"/>
<dbReference type="Proteomes" id="UP000028643">
    <property type="component" value="Unassembled WGS sequence"/>
</dbReference>
<evidence type="ECO:0000256" key="4">
    <source>
        <dbReference type="ARBA" id="ARBA00023004"/>
    </source>
</evidence>
<dbReference type="GO" id="GO:0051213">
    <property type="term" value="F:dioxygenase activity"/>
    <property type="evidence" value="ECO:0007669"/>
    <property type="project" value="UniProtKB-KW"/>
</dbReference>
<dbReference type="RefSeq" id="WP_020293674.1">
    <property type="nucleotide sequence ID" value="NZ_JPQT01000102.1"/>
</dbReference>
<dbReference type="InterPro" id="IPR009770">
    <property type="entry name" value="HGLS"/>
</dbReference>
<evidence type="ECO:0000256" key="1">
    <source>
        <dbReference type="ARBA" id="ARBA00001954"/>
    </source>
</evidence>
<keyword evidence="3" id="KW-0560">Oxidoreductase</keyword>
<sequence length="341" mass="38593">MSSFEGLFSLVARTVGQPAADWLERHVEVPQGLHAFAWHEAALHRAWLAEALNLCLLHKLVEAVPAGRQYVDEQVEQGRKVVFDHGAIRTVDWPENGELPRGRQAFARLLEPLGFTDVRTYPLTKLNMTGWAYRQQDLPEDIAQFFVSELHPGRFSETFQSAVTRVISSSRDPLQAQHLSILQRLRLTRHCSLQEAGELLPALYQAFDRQHGVVQHSDYQQLLSESAEMAWIATEGNSFNHLTDRVVDLEAVVAEQHRIDRPMKATIEVSTSGRVMQTAYRACTVKRGLIDADGRLQEHQVPGSFVEFIQRKTDPDTGRIDLNFDSSNAQGIFKMTESKQL</sequence>
<keyword evidence="2" id="KW-0223">Dioxygenase</keyword>
<keyword evidence="4" id="KW-0408">Iron</keyword>
<comment type="cofactor">
    <cofactor evidence="1">
        <name>Fe(2+)</name>
        <dbReference type="ChEBI" id="CHEBI:29033"/>
    </cofactor>
</comment>
<evidence type="ECO:0000256" key="5">
    <source>
        <dbReference type="ARBA" id="ARBA00035013"/>
    </source>
</evidence>
<comment type="caution">
    <text evidence="8">The sequence shown here is derived from an EMBL/GenBank/DDBJ whole genome shotgun (WGS) entry which is preliminary data.</text>
</comment>
<evidence type="ECO:0000313" key="8">
    <source>
        <dbReference type="EMBL" id="KFE51686.1"/>
    </source>
</evidence>
<dbReference type="SMART" id="SM01150">
    <property type="entry name" value="DUF1338"/>
    <property type="match status" value="1"/>
</dbReference>
<dbReference type="AlphaFoldDB" id="A0A085V8C3"/>
<dbReference type="Gene3D" id="3.10.180.50">
    <property type="match status" value="1"/>
</dbReference>
<gene>
    <name evidence="8" type="ORF">IV02_11950</name>
</gene>
<dbReference type="PATRIC" id="fig|317.174.peg.2456"/>
<protein>
    <recommendedName>
        <fullName evidence="6">2-oxoadipate dioxygenase/decarboxylase</fullName>
        <ecNumber evidence="6">1.13.11.93</ecNumber>
    </recommendedName>
    <alternativeName>
        <fullName evidence="7">2-hydroxyglutarate synthase</fullName>
    </alternativeName>
</protein>
<name>A0A085V8C3_PSESX</name>
<evidence type="ECO:0000256" key="6">
    <source>
        <dbReference type="ARBA" id="ARBA00035023"/>
    </source>
</evidence>
<evidence type="ECO:0000256" key="7">
    <source>
        <dbReference type="ARBA" id="ARBA00035045"/>
    </source>
</evidence>
<dbReference type="EMBL" id="JPQT01000102">
    <property type="protein sequence ID" value="KFE51686.1"/>
    <property type="molecule type" value="Genomic_DNA"/>
</dbReference>